<dbReference type="PROSITE" id="PS50280">
    <property type="entry name" value="SET"/>
    <property type="match status" value="1"/>
</dbReference>
<comment type="caution">
    <text evidence="7">The sequence shown here is derived from an EMBL/GenBank/DDBJ whole genome shotgun (WGS) entry which is preliminary data.</text>
</comment>
<keyword evidence="8" id="KW-1185">Reference proteome</keyword>
<dbReference type="RefSeq" id="XP_052946498.1">
    <property type="nucleotide sequence ID" value="XM_053088797.1"/>
</dbReference>
<keyword evidence="1" id="KW-0479">Metal-binding</keyword>
<proteinExistence type="predicted"/>
<dbReference type="EMBL" id="JAKWFO010000005">
    <property type="protein sequence ID" value="KAI9636721.1"/>
    <property type="molecule type" value="Genomic_DNA"/>
</dbReference>
<protein>
    <recommendedName>
        <fullName evidence="9">SET domain-containing protein</fullName>
    </recommendedName>
</protein>
<dbReference type="SMART" id="SM00317">
    <property type="entry name" value="SET"/>
    <property type="match status" value="1"/>
</dbReference>
<organism evidence="7 8">
    <name type="scientific">Dioszegia hungarica</name>
    <dbReference type="NCBI Taxonomy" id="4972"/>
    <lineage>
        <taxon>Eukaryota</taxon>
        <taxon>Fungi</taxon>
        <taxon>Dikarya</taxon>
        <taxon>Basidiomycota</taxon>
        <taxon>Agaricomycotina</taxon>
        <taxon>Tremellomycetes</taxon>
        <taxon>Tremellales</taxon>
        <taxon>Bulleribasidiaceae</taxon>
        <taxon>Dioszegia</taxon>
    </lineage>
</organism>
<name>A0AA38LWU7_9TREE</name>
<evidence type="ECO:0000256" key="4">
    <source>
        <dbReference type="PROSITE-ProRule" id="PRU00134"/>
    </source>
</evidence>
<dbReference type="InterPro" id="IPR001214">
    <property type="entry name" value="SET_dom"/>
</dbReference>
<feature type="domain" description="MYND-type" evidence="6">
    <location>
        <begin position="386"/>
        <end position="432"/>
    </location>
</feature>
<keyword evidence="2 4" id="KW-0863">Zinc-finger</keyword>
<dbReference type="Pfam" id="PF00856">
    <property type="entry name" value="SET"/>
    <property type="match status" value="1"/>
</dbReference>
<evidence type="ECO:0000259" key="5">
    <source>
        <dbReference type="PROSITE" id="PS50280"/>
    </source>
</evidence>
<evidence type="ECO:0000256" key="2">
    <source>
        <dbReference type="ARBA" id="ARBA00022771"/>
    </source>
</evidence>
<dbReference type="AlphaFoldDB" id="A0AA38LWU7"/>
<evidence type="ECO:0000259" key="6">
    <source>
        <dbReference type="PROSITE" id="PS50865"/>
    </source>
</evidence>
<evidence type="ECO:0000313" key="8">
    <source>
        <dbReference type="Proteomes" id="UP001164286"/>
    </source>
</evidence>
<dbReference type="PANTHER" id="PTHR47332:SF4">
    <property type="entry name" value="SET DOMAIN-CONTAINING PROTEIN 5"/>
    <property type="match status" value="1"/>
</dbReference>
<accession>A0AA38LWU7</accession>
<evidence type="ECO:0000256" key="3">
    <source>
        <dbReference type="ARBA" id="ARBA00022833"/>
    </source>
</evidence>
<evidence type="ECO:0008006" key="9">
    <source>
        <dbReference type="Google" id="ProtNLM"/>
    </source>
</evidence>
<dbReference type="CDD" id="cd20071">
    <property type="entry name" value="SET_SMYD"/>
    <property type="match status" value="1"/>
</dbReference>
<dbReference type="InterPro" id="IPR053185">
    <property type="entry name" value="SET_domain_protein"/>
</dbReference>
<gene>
    <name evidence="7" type="ORF">MKK02DRAFT_33847</name>
</gene>
<reference evidence="7" key="1">
    <citation type="journal article" date="2022" name="G3 (Bethesda)">
        <title>High quality genome of the basidiomycete yeast Dioszegia hungarica PDD-24b-2 isolated from cloud water.</title>
        <authorList>
            <person name="Jarrige D."/>
            <person name="Haridas S."/>
            <person name="Bleykasten-Grosshans C."/>
            <person name="Joly M."/>
            <person name="Nadalig T."/>
            <person name="Sancelme M."/>
            <person name="Vuilleumier S."/>
            <person name="Grigoriev I.V."/>
            <person name="Amato P."/>
            <person name="Bringel F."/>
        </authorList>
    </citation>
    <scope>NUCLEOTIDE SEQUENCE</scope>
    <source>
        <strain evidence="7">PDD-24b-2</strain>
    </source>
</reference>
<dbReference type="PANTHER" id="PTHR47332">
    <property type="entry name" value="SET DOMAIN-CONTAINING PROTEIN 5"/>
    <property type="match status" value="1"/>
</dbReference>
<keyword evidence="3" id="KW-0862">Zinc</keyword>
<dbReference type="Proteomes" id="UP001164286">
    <property type="component" value="Unassembled WGS sequence"/>
</dbReference>
<dbReference type="SUPFAM" id="SSF82199">
    <property type="entry name" value="SET domain"/>
    <property type="match status" value="1"/>
</dbReference>
<dbReference type="InterPro" id="IPR002893">
    <property type="entry name" value="Znf_MYND"/>
</dbReference>
<evidence type="ECO:0000313" key="7">
    <source>
        <dbReference type="EMBL" id="KAI9636721.1"/>
    </source>
</evidence>
<dbReference type="GeneID" id="77728002"/>
<dbReference type="InterPro" id="IPR046341">
    <property type="entry name" value="SET_dom_sf"/>
</dbReference>
<evidence type="ECO:0000256" key="1">
    <source>
        <dbReference type="ARBA" id="ARBA00022723"/>
    </source>
</evidence>
<dbReference type="SUPFAM" id="SSF144232">
    <property type="entry name" value="HIT/MYND zinc finger-like"/>
    <property type="match status" value="1"/>
</dbReference>
<sequence length="475" mass="50753">MPKTNPSQEVALADYAGSTRTALHTSPPLASTLFSPSASDATRNFGQLCHQLSHPTIILTHVGPPPSLNSFTLPPATPTPQYLLVRNFISLATIMSDAPPYRLINTPGKGFGLFATRRIAVGELIIREKPIFVANSVTTIEAAVASLADAEKAIFWGLSDSFTPDHPTAVGVFKTNAIPAGPTPDSAGIYKVASRLNHSCSPNACHAWAGLTGQEVVHAITDIPAGTEIVVSYHYHMRSREQRGKELASSFNFICHCVACTGPLDPASDARRERFHDLNISRLTLSHFDPPGALRRLHERARLLVAEGLHDLGTYSVIFNDASHIAADCADYAMARRYAGLAYGYRRVAEGAETESTMDLLADYRNPPSASNTIPRRAGRLFPTICDGCGAEAQGGFKGKKATGGGCGECHCGVWCSKACKLAHAASHKPICEAIQGAKSEVVKVVAKAGRQVSREEEMLGAAQGRMRQAGCPTQ</sequence>
<dbReference type="GO" id="GO:0008270">
    <property type="term" value="F:zinc ion binding"/>
    <property type="evidence" value="ECO:0007669"/>
    <property type="project" value="UniProtKB-KW"/>
</dbReference>
<feature type="domain" description="SET" evidence="5">
    <location>
        <begin position="99"/>
        <end position="234"/>
    </location>
</feature>
<dbReference type="Gene3D" id="2.170.270.10">
    <property type="entry name" value="SET domain"/>
    <property type="match status" value="1"/>
</dbReference>
<dbReference type="PROSITE" id="PS50865">
    <property type="entry name" value="ZF_MYND_2"/>
    <property type="match status" value="1"/>
</dbReference>